<dbReference type="InterPro" id="IPR013320">
    <property type="entry name" value="ConA-like_dom_sf"/>
</dbReference>
<evidence type="ECO:0000313" key="2">
    <source>
        <dbReference type="Proteomes" id="UP001152795"/>
    </source>
</evidence>
<dbReference type="SUPFAM" id="SSF48726">
    <property type="entry name" value="Immunoglobulin"/>
    <property type="match status" value="2"/>
</dbReference>
<proteinExistence type="predicted"/>
<gene>
    <name evidence="1" type="ORF">PACLA_8A080591</name>
</gene>
<dbReference type="Gene3D" id="2.60.120.200">
    <property type="match status" value="1"/>
</dbReference>
<accession>A0A6S7J573</accession>
<sequence length="939" mass="104306">IDECLSDPCHINANCSDNEGDARIYRSLDLGNVAELNRFGSGALISGALKDSCLVAPYNCAEGITVSFWLQFISGGIIIRTGKAGFHVYVEDGKFFITYQGVGRSWTIERGCIPMDVFLVTATWSAAEGLSYYENGKLVVSTQISDPSSISENFNDVITVGYEETSSGKRYSSIIIDDLMIWNRALISENVQTIHSYGVLTSFDRGSCLSDPCESGSWCFQGRSSTQHACIQPTSSDCSFEDGLCNFSASGAAITTTNNQSAIAGNFPFHEHTFGICRARDPPAKFLRFVPICAHQGSSSQLIADYDSKYEFSLLGLGEAYNEVSLERKNWLTGQYAQSSAQMNSGSFENFYISFTGVYDKCRCAQTGRHRFKVRTNGVNISYYDFETLRLRDPDPPKSVTVTHNGTSRVQVMWNSPGCNGGPVRGVRVSMYSANSTTYFERNETMWNSFTGAGSFIITDHEFEVNAEYNWTVAVLYDYGNGTVWSQESSILSTMISVEFAVKLSLHDGNSYQELPTNDGTYIIERGQSLVLFCNVTSITWPQRTWSKRTYQGYEAVQSQEFQPEFSSSGFGWTSTINIPQFNYTDSGNYSCSGAAGSNHGIDYATLYINARLIVVTTSIMPENYIVPYHSTFKAEIILQGSSTVYNPDLQIVDWRTGKNSSNQGLTFVEIRDGYLKLTAQYNSFECSNTGVHRTVLELEDYSQFEYELSRSLLISDPDPPQITSVIGISESAIKLTWSAGQCDMGYPREISISVFKRNGELFKQNILNITSYNESTGAGVTLVEKGQDFNTSYTEWIIDVLYNGTTEPVWSRPSPDYFATISGAITISFVSNSSSSLLAYRTPVGHIIKRNESVTITCQTLAAGTSSNFTWTKKTFANQTTLSGNNIRSWNEGEYLYGSVTLDYFDYTHCGVYSCQVNMSTDRCGRCSQEPEFKSTPW</sequence>
<comment type="caution">
    <text evidence="1">The sequence shown here is derived from an EMBL/GenBank/DDBJ whole genome shotgun (WGS) entry which is preliminary data.</text>
</comment>
<dbReference type="InterPro" id="IPR003599">
    <property type="entry name" value="Ig_sub"/>
</dbReference>
<dbReference type="SUPFAM" id="SSF49265">
    <property type="entry name" value="Fibronectin type III"/>
    <property type="match status" value="1"/>
</dbReference>
<feature type="non-terminal residue" evidence="1">
    <location>
        <position position="939"/>
    </location>
</feature>
<dbReference type="InterPro" id="IPR036179">
    <property type="entry name" value="Ig-like_dom_sf"/>
</dbReference>
<dbReference type="InterPro" id="IPR036116">
    <property type="entry name" value="FN3_sf"/>
</dbReference>
<dbReference type="Proteomes" id="UP001152795">
    <property type="component" value="Unassembled WGS sequence"/>
</dbReference>
<dbReference type="CDD" id="cd00063">
    <property type="entry name" value="FN3"/>
    <property type="match status" value="1"/>
</dbReference>
<organism evidence="1 2">
    <name type="scientific">Paramuricea clavata</name>
    <name type="common">Red gorgonian</name>
    <name type="synonym">Violescent sea-whip</name>
    <dbReference type="NCBI Taxonomy" id="317549"/>
    <lineage>
        <taxon>Eukaryota</taxon>
        <taxon>Metazoa</taxon>
        <taxon>Cnidaria</taxon>
        <taxon>Anthozoa</taxon>
        <taxon>Octocorallia</taxon>
        <taxon>Malacalcyonacea</taxon>
        <taxon>Plexauridae</taxon>
        <taxon>Paramuricea</taxon>
    </lineage>
</organism>
<evidence type="ECO:0000313" key="1">
    <source>
        <dbReference type="EMBL" id="CAB4025154.1"/>
    </source>
</evidence>
<dbReference type="InterPro" id="IPR003598">
    <property type="entry name" value="Ig_sub2"/>
</dbReference>
<dbReference type="SMART" id="SM00409">
    <property type="entry name" value="IG"/>
    <property type="match status" value="2"/>
</dbReference>
<dbReference type="AlphaFoldDB" id="A0A6S7J573"/>
<dbReference type="Pfam" id="PF13385">
    <property type="entry name" value="Laminin_G_3"/>
    <property type="match status" value="1"/>
</dbReference>
<dbReference type="PROSITE" id="PS50853">
    <property type="entry name" value="FN3"/>
    <property type="match status" value="1"/>
</dbReference>
<dbReference type="PROSITE" id="PS50835">
    <property type="entry name" value="IG_LIKE"/>
    <property type="match status" value="2"/>
</dbReference>
<dbReference type="Gene3D" id="2.60.40.10">
    <property type="entry name" value="Immunoglobulins"/>
    <property type="match status" value="2"/>
</dbReference>
<dbReference type="EMBL" id="CACRXK020013446">
    <property type="protein sequence ID" value="CAB4025154.1"/>
    <property type="molecule type" value="Genomic_DNA"/>
</dbReference>
<dbReference type="SMART" id="SM00408">
    <property type="entry name" value="IGc2"/>
    <property type="match status" value="2"/>
</dbReference>
<dbReference type="InterPro" id="IPR007110">
    <property type="entry name" value="Ig-like_dom"/>
</dbReference>
<keyword evidence="2" id="KW-1185">Reference proteome</keyword>
<dbReference type="InterPro" id="IPR013783">
    <property type="entry name" value="Ig-like_fold"/>
</dbReference>
<dbReference type="InterPro" id="IPR003961">
    <property type="entry name" value="FN3_dom"/>
</dbReference>
<reference evidence="1" key="1">
    <citation type="submission" date="2020-04" db="EMBL/GenBank/DDBJ databases">
        <authorList>
            <person name="Alioto T."/>
            <person name="Alioto T."/>
            <person name="Gomez Garrido J."/>
        </authorList>
    </citation>
    <scope>NUCLEOTIDE SEQUENCE</scope>
    <source>
        <strain evidence="1">A484AB</strain>
    </source>
</reference>
<protein>
    <submittedName>
        <fullName evidence="1">Protocadherin Fat 4-like</fullName>
    </submittedName>
</protein>
<dbReference type="SUPFAM" id="SSF49899">
    <property type="entry name" value="Concanavalin A-like lectins/glucanases"/>
    <property type="match status" value="1"/>
</dbReference>
<name>A0A6S7J573_PARCT</name>
<dbReference type="SMART" id="SM00060">
    <property type="entry name" value="FN3"/>
    <property type="match status" value="2"/>
</dbReference>